<evidence type="ECO:0008006" key="12">
    <source>
        <dbReference type="Google" id="ProtNLM"/>
    </source>
</evidence>
<comment type="similarity">
    <text evidence="2">Belongs to the ATPase g subunit family.</text>
</comment>
<keyword evidence="5" id="KW-0375">Hydrogen ion transport</keyword>
<evidence type="ECO:0000313" key="10">
    <source>
        <dbReference type="EMBL" id="CUS07977.1"/>
    </source>
</evidence>
<evidence type="ECO:0000313" key="11">
    <source>
        <dbReference type="Proteomes" id="UP001412239"/>
    </source>
</evidence>
<organism evidence="10 11">
    <name type="scientific">Tuber aestivum</name>
    <name type="common">summer truffle</name>
    <dbReference type="NCBI Taxonomy" id="59557"/>
    <lineage>
        <taxon>Eukaryota</taxon>
        <taxon>Fungi</taxon>
        <taxon>Dikarya</taxon>
        <taxon>Ascomycota</taxon>
        <taxon>Pezizomycotina</taxon>
        <taxon>Pezizomycetes</taxon>
        <taxon>Pezizales</taxon>
        <taxon>Tuberaceae</taxon>
        <taxon>Tuber</taxon>
    </lineage>
</organism>
<keyword evidence="6" id="KW-0406">Ion transport</keyword>
<dbReference type="InterPro" id="IPR006808">
    <property type="entry name" value="ATP_synth_F0_gsu_mt"/>
</dbReference>
<evidence type="ECO:0000256" key="1">
    <source>
        <dbReference type="ARBA" id="ARBA00004325"/>
    </source>
</evidence>
<evidence type="ECO:0000256" key="9">
    <source>
        <dbReference type="ARBA" id="ARBA00023310"/>
    </source>
</evidence>
<keyword evidence="4" id="KW-0138">CF(0)</keyword>
<name>A0A292PNA9_9PEZI</name>
<keyword evidence="3" id="KW-0813">Transport</keyword>
<dbReference type="AlphaFoldDB" id="A0A292PNA9"/>
<keyword evidence="9" id="KW-0066">ATP synthesis</keyword>
<keyword evidence="8" id="KW-0472">Membrane</keyword>
<dbReference type="GO" id="GO:0045259">
    <property type="term" value="C:proton-transporting ATP synthase complex"/>
    <property type="evidence" value="ECO:0007669"/>
    <property type="project" value="UniProtKB-KW"/>
</dbReference>
<protein>
    <recommendedName>
        <fullName evidence="12">ATP synthase subunit g, mitochondrial</fullName>
    </recommendedName>
</protein>
<evidence type="ECO:0000256" key="3">
    <source>
        <dbReference type="ARBA" id="ARBA00022448"/>
    </source>
</evidence>
<evidence type="ECO:0000256" key="7">
    <source>
        <dbReference type="ARBA" id="ARBA00023128"/>
    </source>
</evidence>
<evidence type="ECO:0000256" key="2">
    <source>
        <dbReference type="ARBA" id="ARBA00005699"/>
    </source>
</evidence>
<evidence type="ECO:0000256" key="6">
    <source>
        <dbReference type="ARBA" id="ARBA00023065"/>
    </source>
</evidence>
<evidence type="ECO:0000256" key="5">
    <source>
        <dbReference type="ARBA" id="ARBA00022781"/>
    </source>
</evidence>
<dbReference type="GO" id="GO:0031966">
    <property type="term" value="C:mitochondrial membrane"/>
    <property type="evidence" value="ECO:0007669"/>
    <property type="project" value="UniProtKB-SubCell"/>
</dbReference>
<dbReference type="GO" id="GO:0015078">
    <property type="term" value="F:proton transmembrane transporter activity"/>
    <property type="evidence" value="ECO:0007669"/>
    <property type="project" value="InterPro"/>
</dbReference>
<proteinExistence type="inferred from homology"/>
<dbReference type="Proteomes" id="UP001412239">
    <property type="component" value="Unassembled WGS sequence"/>
</dbReference>
<evidence type="ECO:0000256" key="8">
    <source>
        <dbReference type="ARBA" id="ARBA00023136"/>
    </source>
</evidence>
<reference evidence="10" key="1">
    <citation type="submission" date="2015-10" db="EMBL/GenBank/DDBJ databases">
        <authorList>
            <person name="Regsiter A."/>
            <person name="william w."/>
        </authorList>
    </citation>
    <scope>NUCLEOTIDE SEQUENCE</scope>
    <source>
        <strain evidence="10">Montdore</strain>
    </source>
</reference>
<accession>A0A292PNA9</accession>
<dbReference type="Pfam" id="PF04718">
    <property type="entry name" value="ATP-synt_G"/>
    <property type="match status" value="1"/>
</dbReference>
<dbReference type="EMBL" id="LN891155">
    <property type="protein sequence ID" value="CUS07977.1"/>
    <property type="molecule type" value="Genomic_DNA"/>
</dbReference>
<sequence length="200" mass="21124">MQISLLRSSTVRQLASRRFASTTAESASQAASQATSKAQDAAKQTAAKAQDAAIAAASKLMSAASGLGNSLGKVGGRTGQLIKGVESLIPPAIYYAKVAKELSKLVFNGQNMSPPNIETFQKTFSPIINKLKNPRALIDSASTSPTLQPAFILARLKAFTPQEYAQAGVLTAEVIGFYTVGKMIGRRKIVGYRGGNNDHH</sequence>
<gene>
    <name evidence="10" type="ORF">GSTUAT00007921001</name>
</gene>
<dbReference type="GO" id="GO:0015986">
    <property type="term" value="P:proton motive force-driven ATP synthesis"/>
    <property type="evidence" value="ECO:0007669"/>
    <property type="project" value="InterPro"/>
</dbReference>
<keyword evidence="11" id="KW-1185">Reference proteome</keyword>
<evidence type="ECO:0000256" key="4">
    <source>
        <dbReference type="ARBA" id="ARBA00022547"/>
    </source>
</evidence>
<comment type="subcellular location">
    <subcellularLocation>
        <location evidence="1">Mitochondrion membrane</location>
    </subcellularLocation>
</comment>
<keyword evidence="7" id="KW-0496">Mitochondrion</keyword>